<organism evidence="2 3">
    <name type="scientific">Microseira wollei NIES-4236</name>
    <dbReference type="NCBI Taxonomy" id="2530354"/>
    <lineage>
        <taxon>Bacteria</taxon>
        <taxon>Bacillati</taxon>
        <taxon>Cyanobacteriota</taxon>
        <taxon>Cyanophyceae</taxon>
        <taxon>Oscillatoriophycideae</taxon>
        <taxon>Aerosakkonematales</taxon>
        <taxon>Aerosakkonemataceae</taxon>
        <taxon>Microseira</taxon>
    </lineage>
</organism>
<dbReference type="InterPro" id="IPR008334">
    <property type="entry name" value="5'-Nucleotdase_C"/>
</dbReference>
<comment type="caution">
    <text evidence="2">The sequence shown here is derived from an EMBL/GenBank/DDBJ whole genome shotgun (WGS) entry which is preliminary data.</text>
</comment>
<name>A0AAV3XDK7_9CYAN</name>
<dbReference type="GO" id="GO:0008253">
    <property type="term" value="F:5'-nucleotidase activity"/>
    <property type="evidence" value="ECO:0007669"/>
    <property type="project" value="TreeGrafter"/>
</dbReference>
<accession>A0AAV3XDK7</accession>
<dbReference type="Gene3D" id="3.90.780.10">
    <property type="entry name" value="5'-Nucleotidase, C-terminal domain"/>
    <property type="match status" value="1"/>
</dbReference>
<evidence type="ECO:0000259" key="1">
    <source>
        <dbReference type="Pfam" id="PF02872"/>
    </source>
</evidence>
<dbReference type="EMBL" id="BLAY01000051">
    <property type="protein sequence ID" value="GET38756.1"/>
    <property type="molecule type" value="Genomic_DNA"/>
</dbReference>
<feature type="domain" description="5'-Nucleotidase C-terminal" evidence="1">
    <location>
        <begin position="540"/>
        <end position="736"/>
    </location>
</feature>
<dbReference type="GO" id="GO:0030288">
    <property type="term" value="C:outer membrane-bounded periplasmic space"/>
    <property type="evidence" value="ECO:0007669"/>
    <property type="project" value="TreeGrafter"/>
</dbReference>
<dbReference type="Proteomes" id="UP001050975">
    <property type="component" value="Unassembled WGS sequence"/>
</dbReference>
<evidence type="ECO:0000313" key="3">
    <source>
        <dbReference type="Proteomes" id="UP001050975"/>
    </source>
</evidence>
<reference evidence="2" key="1">
    <citation type="submission" date="2019-10" db="EMBL/GenBank/DDBJ databases">
        <title>Draft genome sequece of Microseira wollei NIES-4236.</title>
        <authorList>
            <person name="Yamaguchi H."/>
            <person name="Suzuki S."/>
            <person name="Kawachi M."/>
        </authorList>
    </citation>
    <scope>NUCLEOTIDE SEQUENCE</scope>
    <source>
        <strain evidence="2">NIES-4236</strain>
    </source>
</reference>
<dbReference type="GO" id="GO:0009166">
    <property type="term" value="P:nucleotide catabolic process"/>
    <property type="evidence" value="ECO:0007669"/>
    <property type="project" value="InterPro"/>
</dbReference>
<dbReference type="Pfam" id="PF02872">
    <property type="entry name" value="5_nucleotid_C"/>
    <property type="match status" value="1"/>
</dbReference>
<dbReference type="InterPro" id="IPR029052">
    <property type="entry name" value="Metallo-depent_PP-like"/>
</dbReference>
<dbReference type="SUPFAM" id="SSF55816">
    <property type="entry name" value="5'-nucleotidase (syn. UDP-sugar hydrolase), C-terminal domain"/>
    <property type="match status" value="1"/>
</dbReference>
<proteinExistence type="predicted"/>
<dbReference type="RefSeq" id="WP_226582985.1">
    <property type="nucleotide sequence ID" value="NZ_BLAY01000051.1"/>
</dbReference>
<protein>
    <submittedName>
        <fullName evidence="2">5'-Nucleotidase domain protein</fullName>
    </submittedName>
</protein>
<dbReference type="SUPFAM" id="SSF56300">
    <property type="entry name" value="Metallo-dependent phosphatases"/>
    <property type="match status" value="1"/>
</dbReference>
<dbReference type="InterPro" id="IPR006179">
    <property type="entry name" value="5_nucleotidase/apyrase"/>
</dbReference>
<dbReference type="PANTHER" id="PTHR11575:SF24">
    <property type="entry name" value="5'-NUCLEOTIDASE"/>
    <property type="match status" value="1"/>
</dbReference>
<dbReference type="GO" id="GO:0008768">
    <property type="term" value="F:UDP-sugar diphosphatase activity"/>
    <property type="evidence" value="ECO:0007669"/>
    <property type="project" value="TreeGrafter"/>
</dbReference>
<dbReference type="InterPro" id="IPR036907">
    <property type="entry name" value="5'-Nucleotdase_C_sf"/>
</dbReference>
<gene>
    <name evidence="2" type="ORF">MiSe_35150</name>
</gene>
<sequence length="886" mass="95644">MTFNLADFFDSSFYLQRHKEVAKFTKIFNLNNNSAFQHFRNLGQFENRDPSVLFNSDFYLQQHSDVRQALNDGKIKSAFRHFIDFGQFENRDPSPLFNTNFYLQRHPDVRQAIREGKFRSAFQHFIEIGQFQNRQPSTLFNPNYYLELYPDVRQEIAQGRSKSAFQHYVQVGATQGRIAAPGTRPGSFVLQLLHASDFEAGVAALDDAPRFSSVLNGLRAQYPNQTLTLSSGDNYIPSPFFAASSDPSLRPVLGRENIGRGDIAILNALGIQASAFGNHEFDQGTNQVRVLIARDREYTGTAFPFLGANLDFSPDANLRDLVVADGREANTIPNSIAKSTVVNLGGERFGIVGATTPTLRSISSAGDVRVSPSNPQDLDALAASIQPAVDALAAQGINKIILLAHMQQLDIEVNLASRLRNVDIIVAGGSHTLLADESDRLRVGDTPGGVYPIIRTSASGEPIAVVNTAANYRYVGRLVAEFDRQGRIVPASFDPIINGAYATDDRGVADTGNFAPEPKIVQVTQALRNVIVTKDSQLFGRTNVYLNGERNSVRTEETNLGNLTADASLAAGRKNDPSAVISIKNGGGIRESIGAVVGGGGNDPNAGQRIPPVANPIAGKEAGQISQLDIENSLRFNNQLTLLTLTAQQLKQVLEHGVSDTAPGRTPGRFPQVGGLAFSFDPNRPANNRVVSIALKDSNGRTTDTIVQNGQVVGDPNRTFPIVTLNFLASGGDGYPFPSFPATNRVDTGIGEQEALRDFLSANFNATPFNIPDVGVAQDTRIQNLAARSDTVIAGISRTATRVANVGDILTGDMGNAPHPLDTDILPKTFFPASSPLSFLPISHPASMSTRGAFNFDLNQMVNEEGDAIASLPGVATLTPNQPTIF</sequence>
<dbReference type="Gene3D" id="3.60.21.10">
    <property type="match status" value="1"/>
</dbReference>
<keyword evidence="3" id="KW-1185">Reference proteome</keyword>
<dbReference type="AlphaFoldDB" id="A0AAV3XDK7"/>
<dbReference type="PANTHER" id="PTHR11575">
    <property type="entry name" value="5'-NUCLEOTIDASE-RELATED"/>
    <property type="match status" value="1"/>
</dbReference>
<evidence type="ECO:0000313" key="2">
    <source>
        <dbReference type="EMBL" id="GET38756.1"/>
    </source>
</evidence>
<dbReference type="PRINTS" id="PR01607">
    <property type="entry name" value="APYRASEFAMLY"/>
</dbReference>